<protein>
    <submittedName>
        <fullName evidence="3">Tripartite tricarboxylate transporter receptor protein</fullName>
    </submittedName>
</protein>
<keyword evidence="3" id="KW-0675">Receptor</keyword>
<sequence length="328" mass="33807">MPLDRRVLLQGAGALALLGAAGNASAQPAFPSRPLRLVVPNAAGGAADLTARAVGQKLAAALGQPVVVDNRPSAGGVVAGEVVARAEPDGHTLLLISSGTAVSAALFKKLPFDTLADFAPVSQMARFDLAIAVAENSRFRTLADLLAHARANPGKLNIGTPQIGTTQNLAAELLKLSAGIDAQVVPFNGTPPVVTAVRGGEIDVLVDILGPLMPHLQGKALRALAVLGRERAPELPQVPAVRESGGALAGFDVSSWNGLAVPAKTPAAIVDRLSRAVQAAVSQDDVKKQLQALNMRAQGSSRAALRDFLAADIRRWGDVIEKAKLPKL</sequence>
<organism evidence="3 4">
    <name type="scientific">Variovorax paradoxus</name>
    <dbReference type="NCBI Taxonomy" id="34073"/>
    <lineage>
        <taxon>Bacteria</taxon>
        <taxon>Pseudomonadati</taxon>
        <taxon>Pseudomonadota</taxon>
        <taxon>Betaproteobacteria</taxon>
        <taxon>Burkholderiales</taxon>
        <taxon>Comamonadaceae</taxon>
        <taxon>Variovorax</taxon>
    </lineage>
</organism>
<comment type="similarity">
    <text evidence="1">Belongs to the UPF0065 (bug) family.</text>
</comment>
<dbReference type="CDD" id="cd13578">
    <property type="entry name" value="PBP2_Bug27"/>
    <property type="match status" value="1"/>
</dbReference>
<dbReference type="PIRSF" id="PIRSF017082">
    <property type="entry name" value="YflP"/>
    <property type="match status" value="1"/>
</dbReference>
<feature type="chain" id="PRO_5016147090" evidence="2">
    <location>
        <begin position="27"/>
        <end position="328"/>
    </location>
</feature>
<dbReference type="Proteomes" id="UP000249135">
    <property type="component" value="Unassembled WGS sequence"/>
</dbReference>
<dbReference type="PANTHER" id="PTHR42928">
    <property type="entry name" value="TRICARBOXYLATE-BINDING PROTEIN"/>
    <property type="match status" value="1"/>
</dbReference>
<reference evidence="3 4" key="1">
    <citation type="submission" date="2017-08" db="EMBL/GenBank/DDBJ databases">
        <title>Infants hospitalized years apart are colonized by the same room-sourced microbial strains.</title>
        <authorList>
            <person name="Brooks B."/>
            <person name="Olm M.R."/>
            <person name="Firek B.A."/>
            <person name="Baker R."/>
            <person name="Thomas B.C."/>
            <person name="Morowitz M.J."/>
            <person name="Banfield J.F."/>
        </authorList>
    </citation>
    <scope>NUCLEOTIDE SEQUENCE [LARGE SCALE GENOMIC DNA]</scope>
    <source>
        <strain evidence="3">S2_005_003_R2_41</strain>
    </source>
</reference>
<evidence type="ECO:0000256" key="2">
    <source>
        <dbReference type="SAM" id="SignalP"/>
    </source>
</evidence>
<dbReference type="InterPro" id="IPR042100">
    <property type="entry name" value="Bug_dom1"/>
</dbReference>
<dbReference type="InterPro" id="IPR005064">
    <property type="entry name" value="BUG"/>
</dbReference>
<dbReference type="SUPFAM" id="SSF53850">
    <property type="entry name" value="Periplasmic binding protein-like II"/>
    <property type="match status" value="1"/>
</dbReference>
<evidence type="ECO:0000256" key="1">
    <source>
        <dbReference type="ARBA" id="ARBA00006987"/>
    </source>
</evidence>
<evidence type="ECO:0000313" key="4">
    <source>
        <dbReference type="Proteomes" id="UP000249135"/>
    </source>
</evidence>
<dbReference type="EMBL" id="QFPP01000218">
    <property type="protein sequence ID" value="PZQ72488.1"/>
    <property type="molecule type" value="Genomic_DNA"/>
</dbReference>
<dbReference type="PROSITE" id="PS51318">
    <property type="entry name" value="TAT"/>
    <property type="match status" value="1"/>
</dbReference>
<dbReference type="Gene3D" id="3.40.190.10">
    <property type="entry name" value="Periplasmic binding protein-like II"/>
    <property type="match status" value="1"/>
</dbReference>
<feature type="signal peptide" evidence="2">
    <location>
        <begin position="1"/>
        <end position="26"/>
    </location>
</feature>
<dbReference type="PANTHER" id="PTHR42928:SF5">
    <property type="entry name" value="BLR1237 PROTEIN"/>
    <property type="match status" value="1"/>
</dbReference>
<dbReference type="Pfam" id="PF03401">
    <property type="entry name" value="TctC"/>
    <property type="match status" value="1"/>
</dbReference>
<dbReference type="InterPro" id="IPR006311">
    <property type="entry name" value="TAT_signal"/>
</dbReference>
<evidence type="ECO:0000313" key="3">
    <source>
        <dbReference type="EMBL" id="PZQ72488.1"/>
    </source>
</evidence>
<gene>
    <name evidence="3" type="ORF">DI563_16390</name>
</gene>
<dbReference type="AlphaFoldDB" id="A0A2W5Q5G9"/>
<accession>A0A2W5Q5G9</accession>
<name>A0A2W5Q5G9_VARPD</name>
<comment type="caution">
    <text evidence="3">The sequence shown here is derived from an EMBL/GenBank/DDBJ whole genome shotgun (WGS) entry which is preliminary data.</text>
</comment>
<proteinExistence type="inferred from homology"/>
<keyword evidence="2" id="KW-0732">Signal</keyword>
<dbReference type="Gene3D" id="3.40.190.150">
    <property type="entry name" value="Bordetella uptake gene, domain 1"/>
    <property type="match status" value="1"/>
</dbReference>